<comment type="caution">
    <text evidence="1">The sequence shown here is derived from an EMBL/GenBank/DDBJ whole genome shotgun (WGS) entry which is preliminary data.</text>
</comment>
<reference evidence="1" key="1">
    <citation type="submission" date="2020-07" db="EMBL/GenBank/DDBJ databases">
        <title>Clarias magur genome sequencing, assembly and annotation.</title>
        <authorList>
            <person name="Kushwaha B."/>
            <person name="Kumar R."/>
            <person name="Das P."/>
            <person name="Joshi C.G."/>
            <person name="Kumar D."/>
            <person name="Nagpure N.S."/>
            <person name="Pandey M."/>
            <person name="Agarwal S."/>
            <person name="Srivastava S."/>
            <person name="Singh M."/>
            <person name="Sahoo L."/>
            <person name="Jayasankar P."/>
            <person name="Meher P.K."/>
            <person name="Koringa P.G."/>
            <person name="Iquebal M.A."/>
            <person name="Das S.P."/>
            <person name="Bit A."/>
            <person name="Patnaik S."/>
            <person name="Patel N."/>
            <person name="Shah T.M."/>
            <person name="Hinsu A."/>
            <person name="Jena J.K."/>
        </authorList>
    </citation>
    <scope>NUCLEOTIDE SEQUENCE</scope>
    <source>
        <strain evidence="1">CIFAMagur01</strain>
        <tissue evidence="1">Testis</tissue>
    </source>
</reference>
<dbReference type="EMBL" id="QNUK01000083">
    <property type="protein sequence ID" value="KAF5902886.1"/>
    <property type="molecule type" value="Genomic_DNA"/>
</dbReference>
<evidence type="ECO:0000313" key="2">
    <source>
        <dbReference type="Proteomes" id="UP000727407"/>
    </source>
</evidence>
<dbReference type="AlphaFoldDB" id="A0A8J4UBN7"/>
<gene>
    <name evidence="1" type="primary">Stard13</name>
    <name evidence="1" type="ORF">DAT39_007354</name>
</gene>
<keyword evidence="2" id="KW-1185">Reference proteome</keyword>
<sequence>MVHYHVHPPCGIMSKLEINWKQAGEREMHHHQGPGKRSPKLLFAQDVASAELPSASPVVVDLQQAE</sequence>
<organism evidence="1 2">
    <name type="scientific">Clarias magur</name>
    <name type="common">Asian catfish</name>
    <name type="synonym">Macropteronotus magur</name>
    <dbReference type="NCBI Taxonomy" id="1594786"/>
    <lineage>
        <taxon>Eukaryota</taxon>
        <taxon>Metazoa</taxon>
        <taxon>Chordata</taxon>
        <taxon>Craniata</taxon>
        <taxon>Vertebrata</taxon>
        <taxon>Euteleostomi</taxon>
        <taxon>Actinopterygii</taxon>
        <taxon>Neopterygii</taxon>
        <taxon>Teleostei</taxon>
        <taxon>Ostariophysi</taxon>
        <taxon>Siluriformes</taxon>
        <taxon>Clariidae</taxon>
        <taxon>Clarias</taxon>
    </lineage>
</organism>
<evidence type="ECO:0000313" key="1">
    <source>
        <dbReference type="EMBL" id="KAF5902886.1"/>
    </source>
</evidence>
<protein>
    <submittedName>
        <fullName evidence="1">StAR-related lipid transfer protein 13</fullName>
    </submittedName>
</protein>
<dbReference type="Proteomes" id="UP000727407">
    <property type="component" value="Unassembled WGS sequence"/>
</dbReference>
<name>A0A8J4UBN7_CLAMG</name>
<accession>A0A8J4UBN7</accession>
<proteinExistence type="predicted"/>